<reference evidence="1" key="1">
    <citation type="submission" date="2021-01" db="EMBL/GenBank/DDBJ databases">
        <authorList>
            <person name="Sun Q."/>
        </authorList>
    </citation>
    <scope>NUCLEOTIDE SEQUENCE</scope>
    <source>
        <strain evidence="1">YIM B02566</strain>
    </source>
</reference>
<accession>A0ACC5R3C5</accession>
<dbReference type="Proteomes" id="UP000616151">
    <property type="component" value="Unassembled WGS sequence"/>
</dbReference>
<proteinExistence type="predicted"/>
<comment type="caution">
    <text evidence="1">The sequence shown here is derived from an EMBL/GenBank/DDBJ whole genome shotgun (WGS) entry which is preliminary data.</text>
</comment>
<evidence type="ECO:0000313" key="1">
    <source>
        <dbReference type="EMBL" id="MBK1867166.1"/>
    </source>
</evidence>
<name>A0ACC5R3C5_9HYPH</name>
<keyword evidence="2" id="KW-1185">Reference proteome</keyword>
<organism evidence="1 2">
    <name type="scientific">Taklimakanibacter albus</name>
    <dbReference type="NCBI Taxonomy" id="2800327"/>
    <lineage>
        <taxon>Bacteria</taxon>
        <taxon>Pseudomonadati</taxon>
        <taxon>Pseudomonadota</taxon>
        <taxon>Alphaproteobacteria</taxon>
        <taxon>Hyphomicrobiales</taxon>
        <taxon>Aestuariivirgaceae</taxon>
        <taxon>Taklimakanibacter</taxon>
    </lineage>
</organism>
<evidence type="ECO:0000313" key="2">
    <source>
        <dbReference type="Proteomes" id="UP000616151"/>
    </source>
</evidence>
<gene>
    <name evidence="1" type="ORF">JHL16_12490</name>
</gene>
<dbReference type="EMBL" id="JAENHL010000007">
    <property type="protein sequence ID" value="MBK1867166.1"/>
    <property type="molecule type" value="Genomic_DNA"/>
</dbReference>
<protein>
    <submittedName>
        <fullName evidence="1">ABC transporter permease</fullName>
    </submittedName>
</protein>
<sequence>MTLPKSVPGNILRGLAWAGVLFLIAPLLVVIPVSFTPERYLSFPSEALSLRHYETLLFDRRWSGGILTSLLIASITTVLSVVIGTLCAVGMWRIGGRRMQLLRLMILAPLIVPSIVHALAFYKSWIDLGWLDTVWGVIVAHTTICVPLVMITVSAALSGFDHRLEYAARSLGARPLTVLRRIILPNILPGVVSGGIFAFITSWDEIIVILFITARKVRTLPQTIWSSIMERVDPAVAAISTVMVAATLAAVIIKLTLAKRAAPQP</sequence>